<keyword evidence="2" id="KW-1185">Reference proteome</keyword>
<evidence type="ECO:0000313" key="2">
    <source>
        <dbReference type="Proteomes" id="UP000828251"/>
    </source>
</evidence>
<dbReference type="PANTHER" id="PTHR33710">
    <property type="entry name" value="BNAC02G09200D PROTEIN"/>
    <property type="match status" value="1"/>
</dbReference>
<proteinExistence type="predicted"/>
<comment type="caution">
    <text evidence="1">The sequence shown here is derived from an EMBL/GenBank/DDBJ whole genome shotgun (WGS) entry which is preliminary data.</text>
</comment>
<evidence type="ECO:0000313" key="1">
    <source>
        <dbReference type="EMBL" id="KAH1046373.1"/>
    </source>
</evidence>
<dbReference type="InterPro" id="IPR036691">
    <property type="entry name" value="Endo/exonu/phosph_ase_sf"/>
</dbReference>
<dbReference type="OrthoDB" id="1935929at2759"/>
<dbReference type="SUPFAM" id="SSF56219">
    <property type="entry name" value="DNase I-like"/>
    <property type="match status" value="1"/>
</dbReference>
<gene>
    <name evidence="1" type="ORF">J1N35_037157</name>
</gene>
<protein>
    <recommendedName>
        <fullName evidence="3">Reverse transcriptase</fullName>
    </recommendedName>
</protein>
<name>A0A9D3UJP3_9ROSI</name>
<dbReference type="PANTHER" id="PTHR33710:SF73">
    <property type="entry name" value="ZINC KNUCKLE CX2CX4HX4C DOMAIN-CONTAINING PROTEIN"/>
    <property type="match status" value="1"/>
</dbReference>
<reference evidence="1 2" key="1">
    <citation type="journal article" date="2021" name="Plant Biotechnol. J.">
        <title>Multi-omics assisted identification of the key and species-specific regulatory components of drought-tolerant mechanisms in Gossypium stocksii.</title>
        <authorList>
            <person name="Yu D."/>
            <person name="Ke L."/>
            <person name="Zhang D."/>
            <person name="Wu Y."/>
            <person name="Sun Y."/>
            <person name="Mei J."/>
            <person name="Sun J."/>
            <person name="Sun Y."/>
        </authorList>
    </citation>
    <scope>NUCLEOTIDE SEQUENCE [LARGE SCALE GENOMIC DNA]</scope>
    <source>
        <strain evidence="2">cv. E1</strain>
        <tissue evidence="1">Leaf</tissue>
    </source>
</reference>
<dbReference type="AlphaFoldDB" id="A0A9D3UJP3"/>
<dbReference type="Proteomes" id="UP000828251">
    <property type="component" value="Unassembled WGS sequence"/>
</dbReference>
<dbReference type="EMBL" id="JAIQCV010000011">
    <property type="protein sequence ID" value="KAH1046373.1"/>
    <property type="molecule type" value="Genomic_DNA"/>
</dbReference>
<organism evidence="1 2">
    <name type="scientific">Gossypium stocksii</name>
    <dbReference type="NCBI Taxonomy" id="47602"/>
    <lineage>
        <taxon>Eukaryota</taxon>
        <taxon>Viridiplantae</taxon>
        <taxon>Streptophyta</taxon>
        <taxon>Embryophyta</taxon>
        <taxon>Tracheophyta</taxon>
        <taxon>Spermatophyta</taxon>
        <taxon>Magnoliopsida</taxon>
        <taxon>eudicotyledons</taxon>
        <taxon>Gunneridae</taxon>
        <taxon>Pentapetalae</taxon>
        <taxon>rosids</taxon>
        <taxon>malvids</taxon>
        <taxon>Malvales</taxon>
        <taxon>Malvaceae</taxon>
        <taxon>Malvoideae</taxon>
        <taxon>Gossypium</taxon>
    </lineage>
</organism>
<evidence type="ECO:0008006" key="3">
    <source>
        <dbReference type="Google" id="ProtNLM"/>
    </source>
</evidence>
<sequence length="233" mass="26714">MEQNIRERLDRGVANNAWLQQFPKFSLRHLPHSVSDHCPLFIETEEISRRSSDRFRFEALWVGEKSCEAEIKRLWEGSFGSFVSRMKSLADGLKIWGKRIRNERGRGVKRLNRKLEELNCGEKDGQIVSKSKEIENIAQVYFSDLFTTRGIGDLNHILSGINHCVSDNMNQALVASYKEVEIVEALKGMGPTKASKADGFPAIFYQKFWYIIGKDVCDFCLDILNNGYSLKDI</sequence>
<accession>A0A9D3UJP3</accession>